<dbReference type="InterPro" id="IPR004875">
    <property type="entry name" value="DDE_SF_endonuclease_dom"/>
</dbReference>
<dbReference type="InterPro" id="IPR036397">
    <property type="entry name" value="RNaseH_sf"/>
</dbReference>
<dbReference type="OrthoDB" id="7697906at2759"/>
<dbReference type="SMART" id="SM00674">
    <property type="entry name" value="CENPB"/>
    <property type="match status" value="1"/>
</dbReference>
<dbReference type="PaxDb" id="67767-A0A0J7KF01"/>
<dbReference type="InterPro" id="IPR050863">
    <property type="entry name" value="CenT-Element_Derived"/>
</dbReference>
<dbReference type="PROSITE" id="PS51253">
    <property type="entry name" value="HTH_CENPB"/>
    <property type="match status" value="1"/>
</dbReference>
<dbReference type="EMBL" id="LBMM01008491">
    <property type="protein sequence ID" value="KMQ88832.1"/>
    <property type="molecule type" value="Genomic_DNA"/>
</dbReference>
<accession>A0A0J7KF01</accession>
<evidence type="ECO:0000259" key="7">
    <source>
        <dbReference type="PROSITE" id="PS51253"/>
    </source>
</evidence>
<name>A0A0J7KF01_LASNI</name>
<dbReference type="GO" id="GO:0005634">
    <property type="term" value="C:nucleus"/>
    <property type="evidence" value="ECO:0007669"/>
    <property type="project" value="UniProtKB-SubCell"/>
</dbReference>
<reference evidence="8 9" key="1">
    <citation type="submission" date="2015-04" db="EMBL/GenBank/DDBJ databases">
        <title>Lasius niger genome sequencing.</title>
        <authorList>
            <person name="Konorov E.A."/>
            <person name="Nikitin M.A."/>
            <person name="Kirill M.V."/>
            <person name="Chang P."/>
        </authorList>
    </citation>
    <scope>NUCLEOTIDE SEQUENCE [LARGE SCALE GENOMIC DNA]</scope>
    <source>
        <tissue evidence="8">Whole</tissue>
    </source>
</reference>
<evidence type="ECO:0000256" key="3">
    <source>
        <dbReference type="ARBA" id="ARBA00023242"/>
    </source>
</evidence>
<evidence type="ECO:0000256" key="5">
    <source>
        <dbReference type="SAM" id="MobiDB-lite"/>
    </source>
</evidence>
<comment type="caution">
    <text evidence="8">The sequence shown here is derived from an EMBL/GenBank/DDBJ whole genome shotgun (WGS) entry which is preliminary data.</text>
</comment>
<dbReference type="STRING" id="67767.A0A0J7KF01"/>
<proteinExistence type="predicted"/>
<feature type="domain" description="HTH psq-type" evidence="6">
    <location>
        <begin position="1"/>
        <end position="50"/>
    </location>
</feature>
<dbReference type="PANTHER" id="PTHR19303:SF74">
    <property type="entry name" value="POGO TRANSPOSABLE ELEMENT WITH KRAB DOMAIN"/>
    <property type="match status" value="1"/>
</dbReference>
<sequence>MAPTLKYTTDQMREALKAVKTGGISVRSASIKYNVPRTTLSDKLKNKVPEERKMGPETVLSAIEEEQLIRWIIVLGKAGFPVTKDHLLDSVKMLITKVGRETPFTNNRPGRHWYQAFMRRHPEISTRAPQNLSKARALVTEEKIKNWFKEIQLYYIENNFTDVIINPQRIFNCDKTAFFLSPKGNQVLVKKGEKTVYNFINSNEKECITTLMTGNAAGELFPPMIMISCKRMPASIVAAMPESWGLGKSDNGWMTAESFYEFVANIFHPWLLDKKIPLPVILYVDGHSSHITMALSDFCSINQIILVALYPNSTHILQPMDVAMFHPLKKAWKNVIHDWRMEHNAAALKREAFPLVLKKAIDSINSAKNLQNGFRTCGLFPFDSDAINYSKLLQTDTQRSTSDRAYNEELHQAKEHLRYFESQLSSEKIETFEKSGDTWNGLVEDFNLFNYWISLKRKAGEKDNVLSLSERTGEILNIYFSNDAHSNVQSNTSDARNRSQATRNRSGENDAHKRNR</sequence>
<evidence type="ECO:0000256" key="1">
    <source>
        <dbReference type="ARBA" id="ARBA00004123"/>
    </source>
</evidence>
<dbReference type="InterPro" id="IPR007889">
    <property type="entry name" value="HTH_Psq"/>
</dbReference>
<evidence type="ECO:0000256" key="2">
    <source>
        <dbReference type="ARBA" id="ARBA00023125"/>
    </source>
</evidence>
<gene>
    <name evidence="8" type="ORF">RF55_11614</name>
</gene>
<dbReference type="Pfam" id="PF03184">
    <property type="entry name" value="DDE_1"/>
    <property type="match status" value="1"/>
</dbReference>
<dbReference type="InterPro" id="IPR009057">
    <property type="entry name" value="Homeodomain-like_sf"/>
</dbReference>
<dbReference type="InterPro" id="IPR006600">
    <property type="entry name" value="HTH_CenpB_DNA-bd_dom"/>
</dbReference>
<dbReference type="GO" id="GO:0003677">
    <property type="term" value="F:DNA binding"/>
    <property type="evidence" value="ECO:0007669"/>
    <property type="project" value="UniProtKB-UniRule"/>
</dbReference>
<feature type="DNA-binding region" description="H-T-H motif" evidence="4">
    <location>
        <begin position="26"/>
        <end position="46"/>
    </location>
</feature>
<dbReference type="Pfam" id="PF05225">
    <property type="entry name" value="HTH_psq"/>
    <property type="match status" value="1"/>
</dbReference>
<dbReference type="Gene3D" id="3.30.420.10">
    <property type="entry name" value="Ribonuclease H-like superfamily/Ribonuclease H"/>
    <property type="match status" value="1"/>
</dbReference>
<dbReference type="Proteomes" id="UP000036403">
    <property type="component" value="Unassembled WGS sequence"/>
</dbReference>
<feature type="compositionally biased region" description="Polar residues" evidence="5">
    <location>
        <begin position="486"/>
        <end position="504"/>
    </location>
</feature>
<dbReference type="PANTHER" id="PTHR19303">
    <property type="entry name" value="TRANSPOSON"/>
    <property type="match status" value="1"/>
</dbReference>
<feature type="region of interest" description="Disordered" evidence="5">
    <location>
        <begin position="486"/>
        <end position="516"/>
    </location>
</feature>
<feature type="compositionally biased region" description="Basic and acidic residues" evidence="5">
    <location>
        <begin position="505"/>
        <end position="516"/>
    </location>
</feature>
<keyword evidence="9" id="KW-1185">Reference proteome</keyword>
<evidence type="ECO:0000259" key="6">
    <source>
        <dbReference type="PROSITE" id="PS50960"/>
    </source>
</evidence>
<keyword evidence="2 4" id="KW-0238">DNA-binding</keyword>
<evidence type="ECO:0000256" key="4">
    <source>
        <dbReference type="PROSITE-ProRule" id="PRU00320"/>
    </source>
</evidence>
<dbReference type="Gene3D" id="1.10.10.60">
    <property type="entry name" value="Homeodomain-like"/>
    <property type="match status" value="1"/>
</dbReference>
<dbReference type="Pfam" id="PF03221">
    <property type="entry name" value="HTH_Tnp_Tc5"/>
    <property type="match status" value="1"/>
</dbReference>
<feature type="non-terminal residue" evidence="8">
    <location>
        <position position="516"/>
    </location>
</feature>
<dbReference type="SUPFAM" id="SSF46689">
    <property type="entry name" value="Homeodomain-like"/>
    <property type="match status" value="1"/>
</dbReference>
<feature type="domain" description="HTH CENPB-type" evidence="7">
    <location>
        <begin position="52"/>
        <end position="127"/>
    </location>
</feature>
<evidence type="ECO:0000313" key="8">
    <source>
        <dbReference type="EMBL" id="KMQ88832.1"/>
    </source>
</evidence>
<keyword evidence="3 4" id="KW-0539">Nucleus</keyword>
<protein>
    <submittedName>
        <fullName evidence="8">Tigger transposable element-derived protein 6-like protein</fullName>
    </submittedName>
</protein>
<comment type="subcellular location">
    <subcellularLocation>
        <location evidence="1 4">Nucleus</location>
    </subcellularLocation>
</comment>
<dbReference type="PROSITE" id="PS50960">
    <property type="entry name" value="HTH_PSQ"/>
    <property type="match status" value="1"/>
</dbReference>
<organism evidence="8 9">
    <name type="scientific">Lasius niger</name>
    <name type="common">Black garden ant</name>
    <dbReference type="NCBI Taxonomy" id="67767"/>
    <lineage>
        <taxon>Eukaryota</taxon>
        <taxon>Metazoa</taxon>
        <taxon>Ecdysozoa</taxon>
        <taxon>Arthropoda</taxon>
        <taxon>Hexapoda</taxon>
        <taxon>Insecta</taxon>
        <taxon>Pterygota</taxon>
        <taxon>Neoptera</taxon>
        <taxon>Endopterygota</taxon>
        <taxon>Hymenoptera</taxon>
        <taxon>Apocrita</taxon>
        <taxon>Aculeata</taxon>
        <taxon>Formicoidea</taxon>
        <taxon>Formicidae</taxon>
        <taxon>Formicinae</taxon>
        <taxon>Lasius</taxon>
        <taxon>Lasius</taxon>
    </lineage>
</organism>
<evidence type="ECO:0000313" key="9">
    <source>
        <dbReference type="Proteomes" id="UP000036403"/>
    </source>
</evidence>
<dbReference type="AlphaFoldDB" id="A0A0J7KF01"/>